<dbReference type="InterPro" id="IPR027417">
    <property type="entry name" value="P-loop_NTPase"/>
</dbReference>
<keyword evidence="3" id="KW-1185">Reference proteome</keyword>
<dbReference type="GO" id="GO:0005524">
    <property type="term" value="F:ATP binding"/>
    <property type="evidence" value="ECO:0007669"/>
    <property type="project" value="InterPro"/>
</dbReference>
<name>A0A369QHL3_9BACT</name>
<dbReference type="GO" id="GO:0016887">
    <property type="term" value="F:ATP hydrolysis activity"/>
    <property type="evidence" value="ECO:0007669"/>
    <property type="project" value="InterPro"/>
</dbReference>
<sequence>MRIDKVHIKSKFKNLDDFEIEFDSNAMETVLVGLNATGKSNFMEALIIIFRDLELKREPQFGKKKEALEYYIKYNCRNKNIEAEFSKGNGYVFKIDGERIKSKTTFFNKRAEYLPKHIFFYYSGISDRVKELYSEHEKKYYQEIIKTDAKPENFNEIRPIFLVQNIHASFALIAFYMFREREQETIDFLKDELRIHDFGSALFILKEPSWARQGNKVDSLWGAKGLVKSLMIDILGFSLAPIATYERVHTNYKKTEKQSRLYLFINSKEKFKELIKNKYDDDKVRLFNALESLHLSDLMQDVKINVLKENVDGELSMNEMSEGEKQLLTVLGLLKFTKDDESLILLDEPDTHLNPHWKWKYLDYLDKVVKRPENTQIIFCTHDPLLFGSMDKSQVRIFNYDSEQGKTVVREPAISPKEMSVEKILTSDLFGLPSIMNKELEDKLNEKRYLQAKMISNDISKEDRKRFEALKEYLDEIGFYDITADSRYNQFLKLTSKHKEFAYRSFSKEEKEKLDRIAKEVIDEIKKVIQMRYIDLERIKSKIKKIKFTDVSKKHLEPLLFNDPKTGEQYINWEDVEKKHLENIKSLSVSEKKEYISKNSDWNILQKIMMEEYGNKCWYSEAPIGNGELEIDHFRPKNRARQDDEKSIINKDNGYWWLAYNFKNFRLSGALANKRRRDRLKENSEVEGKGDIFPLDLDNGKIAEDECSTFCEKPLLLDPIIASDVGLLTFDEGGTIYANPLIKNDFDKKRVETSIILYHLNLDQLETARQQVWSECSGVIEDAFLYYTQSDSEEAIKLALKTCAETINRRINPKADYSSVAKACLNLYRKREGYCEIIELLNL</sequence>
<dbReference type="AlphaFoldDB" id="A0A369QHL3"/>
<gene>
    <name evidence="2" type="ORF">AHMF7616_00962</name>
</gene>
<dbReference type="InterPro" id="IPR051396">
    <property type="entry name" value="Bact_Antivir_Def_Nuclease"/>
</dbReference>
<organism evidence="2 3">
    <name type="scientific">Adhaeribacter pallidiroseus</name>
    <dbReference type="NCBI Taxonomy" id="2072847"/>
    <lineage>
        <taxon>Bacteria</taxon>
        <taxon>Pseudomonadati</taxon>
        <taxon>Bacteroidota</taxon>
        <taxon>Cytophagia</taxon>
        <taxon>Cytophagales</taxon>
        <taxon>Hymenobacteraceae</taxon>
        <taxon>Adhaeribacter</taxon>
    </lineage>
</organism>
<dbReference type="OrthoDB" id="9805802at2"/>
<accession>A0A369QHL3</accession>
<comment type="caution">
    <text evidence="2">The sequence shown here is derived from an EMBL/GenBank/DDBJ whole genome shotgun (WGS) entry which is preliminary data.</text>
</comment>
<reference evidence="2 3" key="1">
    <citation type="submission" date="2018-04" db="EMBL/GenBank/DDBJ databases">
        <title>Adhaeribacter sp. HMF7616 genome sequencing and assembly.</title>
        <authorList>
            <person name="Kang H."/>
            <person name="Kang J."/>
            <person name="Cha I."/>
            <person name="Kim H."/>
            <person name="Joh K."/>
        </authorList>
    </citation>
    <scope>NUCLEOTIDE SEQUENCE [LARGE SCALE GENOMIC DNA]</scope>
    <source>
        <strain evidence="2 3">HMF7616</strain>
    </source>
</reference>
<dbReference type="CDD" id="cd00267">
    <property type="entry name" value="ABC_ATPase"/>
    <property type="match status" value="1"/>
</dbReference>
<dbReference type="Gene3D" id="3.40.50.300">
    <property type="entry name" value="P-loop containing nucleotide triphosphate hydrolases"/>
    <property type="match status" value="1"/>
</dbReference>
<evidence type="ECO:0000313" key="2">
    <source>
        <dbReference type="EMBL" id="RDC62369.1"/>
    </source>
</evidence>
<dbReference type="PANTHER" id="PTHR43581">
    <property type="entry name" value="ATP/GTP PHOSPHATASE"/>
    <property type="match status" value="1"/>
</dbReference>
<dbReference type="PANTHER" id="PTHR43581:SF4">
    <property type="entry name" value="ATP_GTP PHOSPHATASE"/>
    <property type="match status" value="1"/>
</dbReference>
<feature type="domain" description="Endonuclease GajA/Old nuclease/RecF-like AAA" evidence="1">
    <location>
        <begin position="1"/>
        <end position="384"/>
    </location>
</feature>
<evidence type="ECO:0000313" key="3">
    <source>
        <dbReference type="Proteomes" id="UP000253919"/>
    </source>
</evidence>
<dbReference type="SUPFAM" id="SSF52540">
    <property type="entry name" value="P-loop containing nucleoside triphosphate hydrolases"/>
    <property type="match status" value="1"/>
</dbReference>
<evidence type="ECO:0000259" key="1">
    <source>
        <dbReference type="Pfam" id="PF13175"/>
    </source>
</evidence>
<dbReference type="EMBL" id="QASA01000001">
    <property type="protein sequence ID" value="RDC62369.1"/>
    <property type="molecule type" value="Genomic_DNA"/>
</dbReference>
<dbReference type="InterPro" id="IPR041685">
    <property type="entry name" value="AAA_GajA/Old/RecF-like"/>
</dbReference>
<dbReference type="Pfam" id="PF13175">
    <property type="entry name" value="AAA_15"/>
    <property type="match status" value="1"/>
</dbReference>
<proteinExistence type="predicted"/>
<dbReference type="RefSeq" id="WP_115371822.1">
    <property type="nucleotide sequence ID" value="NZ_QASA01000001.1"/>
</dbReference>
<protein>
    <recommendedName>
        <fullName evidence="1">Endonuclease GajA/Old nuclease/RecF-like AAA domain-containing protein</fullName>
    </recommendedName>
</protein>
<dbReference type="Proteomes" id="UP000253919">
    <property type="component" value="Unassembled WGS sequence"/>
</dbReference>